<protein>
    <recommendedName>
        <fullName evidence="11">Serine hydroxymethyltransferase</fullName>
        <shortName evidence="11">SHMT</shortName>
        <shortName evidence="11">Serine methylase</shortName>
        <ecNumber evidence="11">2.1.2.1</ecNumber>
    </recommendedName>
</protein>
<comment type="pathway">
    <text evidence="11">Amino-acid biosynthesis; glycine biosynthesis; glycine from L-serine: step 1/1.</text>
</comment>
<comment type="catalytic activity">
    <reaction evidence="1 11">
        <text>(6R)-5,10-methylene-5,6,7,8-tetrahydrofolate + glycine + H2O = (6S)-5,6,7,8-tetrahydrofolate + L-serine</text>
        <dbReference type="Rhea" id="RHEA:15481"/>
        <dbReference type="ChEBI" id="CHEBI:15377"/>
        <dbReference type="ChEBI" id="CHEBI:15636"/>
        <dbReference type="ChEBI" id="CHEBI:33384"/>
        <dbReference type="ChEBI" id="CHEBI:57305"/>
        <dbReference type="ChEBI" id="CHEBI:57453"/>
        <dbReference type="EC" id="2.1.2.1"/>
    </reaction>
</comment>
<dbReference type="AlphaFoldDB" id="A0A5D0ME48"/>
<keyword evidence="9 11" id="KW-0808">Transferase</keyword>
<accession>A0A5D0ME48</accession>
<dbReference type="Proteomes" id="UP000324143">
    <property type="component" value="Unassembled WGS sequence"/>
</dbReference>
<evidence type="ECO:0000259" key="13">
    <source>
        <dbReference type="Pfam" id="PF00464"/>
    </source>
</evidence>
<dbReference type="InterPro" id="IPR049943">
    <property type="entry name" value="Ser_HO-MeTrfase-like"/>
</dbReference>
<dbReference type="GO" id="GO:0030170">
    <property type="term" value="F:pyridoxal phosphate binding"/>
    <property type="evidence" value="ECO:0007669"/>
    <property type="project" value="UniProtKB-UniRule"/>
</dbReference>
<evidence type="ECO:0000256" key="9">
    <source>
        <dbReference type="ARBA" id="ARBA00022679"/>
    </source>
</evidence>
<reference evidence="14" key="1">
    <citation type="submission" date="2019-08" db="EMBL/GenBank/DDBJ databases">
        <title>Genomic characterization of a novel candidate phylum (ARYD3) from a high temperature, high salinity tertiary oil reservoir in north central Oklahoma, USA.</title>
        <authorList>
            <person name="Youssef N.H."/>
            <person name="Yadav A."/>
            <person name="Elshahed M.S."/>
        </authorList>
    </citation>
    <scope>NUCLEOTIDE SEQUENCE [LARGE SCALE GENOMIC DNA]</scope>
    <source>
        <strain evidence="14">ARYD3</strain>
    </source>
</reference>
<dbReference type="InterPro" id="IPR039429">
    <property type="entry name" value="SHMT-like_dom"/>
</dbReference>
<dbReference type="GO" id="GO:0008168">
    <property type="term" value="F:methyltransferase activity"/>
    <property type="evidence" value="ECO:0007669"/>
    <property type="project" value="UniProtKB-KW"/>
</dbReference>
<dbReference type="FunFam" id="3.40.640.10:FF:000001">
    <property type="entry name" value="Serine hydroxymethyltransferase"/>
    <property type="match status" value="1"/>
</dbReference>
<dbReference type="GO" id="GO:0004372">
    <property type="term" value="F:glycine hydroxymethyltransferase activity"/>
    <property type="evidence" value="ECO:0007669"/>
    <property type="project" value="UniProtKB-UniRule"/>
</dbReference>
<dbReference type="InterPro" id="IPR015421">
    <property type="entry name" value="PyrdxlP-dep_Trfase_major"/>
</dbReference>
<evidence type="ECO:0000256" key="11">
    <source>
        <dbReference type="HAMAP-Rule" id="MF_00051"/>
    </source>
</evidence>
<dbReference type="PIRSF" id="PIRSF000412">
    <property type="entry name" value="SHMT"/>
    <property type="match status" value="1"/>
</dbReference>
<dbReference type="GO" id="GO:0035999">
    <property type="term" value="P:tetrahydrofolate interconversion"/>
    <property type="evidence" value="ECO:0007669"/>
    <property type="project" value="UniProtKB-UniRule"/>
</dbReference>
<dbReference type="InterPro" id="IPR015424">
    <property type="entry name" value="PyrdxlP-dep_Trfase"/>
</dbReference>
<comment type="function">
    <text evidence="11">Catalyzes the reversible interconversion of serine and glycine with tetrahydrofolate (THF) serving as the one-carbon carrier. This reaction serves as the major source of one-carbon groups required for the biosynthesis of purines, thymidylate, methionine, and other important biomolecules. Also exhibits THF-independent aldolase activity toward beta-hydroxyamino acids, producing glycine and aldehydes, via a retro-aldol mechanism.</text>
</comment>
<dbReference type="PANTHER" id="PTHR11680:SF35">
    <property type="entry name" value="SERINE HYDROXYMETHYLTRANSFERASE 1"/>
    <property type="match status" value="1"/>
</dbReference>
<keyword evidence="7 11" id="KW-0554">One-carbon metabolism</keyword>
<organism evidence="14 15">
    <name type="scientific">Candidatus Mcinerneyibacterium aminivorans</name>
    <dbReference type="NCBI Taxonomy" id="2703815"/>
    <lineage>
        <taxon>Bacteria</taxon>
        <taxon>Candidatus Macinerneyibacteriota</taxon>
        <taxon>Candidatus Mcinerneyibacteria</taxon>
        <taxon>Candidatus Mcinerneyibacteriales</taxon>
        <taxon>Candidatus Mcinerneyibacteriaceae</taxon>
        <taxon>Candidatus Mcinerneyibacterium</taxon>
    </lineage>
</organism>
<dbReference type="Gene3D" id="3.90.1150.10">
    <property type="entry name" value="Aspartate Aminotransferase, domain 1"/>
    <property type="match status" value="1"/>
</dbReference>
<evidence type="ECO:0000256" key="3">
    <source>
        <dbReference type="ARBA" id="ARBA00004496"/>
    </source>
</evidence>
<dbReference type="GO" id="GO:0005829">
    <property type="term" value="C:cytosol"/>
    <property type="evidence" value="ECO:0007669"/>
    <property type="project" value="TreeGrafter"/>
</dbReference>
<feature type="modified residue" description="N6-(pyridoxal phosphate)lysine" evidence="11 12">
    <location>
        <position position="243"/>
    </location>
</feature>
<evidence type="ECO:0000256" key="8">
    <source>
        <dbReference type="ARBA" id="ARBA00022605"/>
    </source>
</evidence>
<evidence type="ECO:0000256" key="1">
    <source>
        <dbReference type="ARBA" id="ARBA00001528"/>
    </source>
</evidence>
<dbReference type="NCBIfam" id="NF000586">
    <property type="entry name" value="PRK00011.1"/>
    <property type="match status" value="1"/>
</dbReference>
<dbReference type="FunFam" id="3.90.1150.10:FF:000003">
    <property type="entry name" value="Serine hydroxymethyltransferase"/>
    <property type="match status" value="1"/>
</dbReference>
<feature type="domain" description="Serine hydroxymethyltransferase-like" evidence="13">
    <location>
        <begin position="6"/>
        <end position="398"/>
    </location>
</feature>
<dbReference type="Gene3D" id="3.40.640.10">
    <property type="entry name" value="Type I PLP-dependent aspartate aminotransferase-like (Major domain)"/>
    <property type="match status" value="1"/>
</dbReference>
<evidence type="ECO:0000256" key="6">
    <source>
        <dbReference type="ARBA" id="ARBA00022490"/>
    </source>
</evidence>
<dbReference type="UniPathway" id="UPA00193"/>
<dbReference type="EMBL" id="VSIX01000016">
    <property type="protein sequence ID" value="TYB31937.1"/>
    <property type="molecule type" value="Genomic_DNA"/>
</dbReference>
<comment type="pathway">
    <text evidence="11">One-carbon metabolism; tetrahydrofolate interconversion.</text>
</comment>
<comment type="similarity">
    <text evidence="4 11">Belongs to the SHMT family.</text>
</comment>
<keyword evidence="8 11" id="KW-0028">Amino-acid biosynthesis</keyword>
<evidence type="ECO:0000313" key="14">
    <source>
        <dbReference type="EMBL" id="TYB31937.1"/>
    </source>
</evidence>
<keyword evidence="15" id="KW-1185">Reference proteome</keyword>
<proteinExistence type="inferred from homology"/>
<evidence type="ECO:0000256" key="12">
    <source>
        <dbReference type="PIRSR" id="PIRSR000412-50"/>
    </source>
</evidence>
<comment type="caution">
    <text evidence="11">Lacks conserved residue(s) required for the propagation of feature annotation.</text>
</comment>
<keyword evidence="6 11" id="KW-0963">Cytoplasm</keyword>
<evidence type="ECO:0000256" key="4">
    <source>
        <dbReference type="ARBA" id="ARBA00006376"/>
    </source>
</evidence>
<comment type="subcellular location">
    <subcellularLocation>
        <location evidence="3 11">Cytoplasm</location>
    </subcellularLocation>
</comment>
<comment type="caution">
    <text evidence="14">The sequence shown here is derived from an EMBL/GenBank/DDBJ whole genome shotgun (WGS) entry which is preliminary data.</text>
</comment>
<feature type="binding site" evidence="11">
    <location>
        <begin position="138"/>
        <end position="140"/>
    </location>
    <ligand>
        <name>(6S)-5,6,7,8-tetrahydrofolate</name>
        <dbReference type="ChEBI" id="CHEBI:57453"/>
    </ligand>
</feature>
<evidence type="ECO:0000256" key="10">
    <source>
        <dbReference type="ARBA" id="ARBA00022898"/>
    </source>
</evidence>
<comment type="subunit">
    <text evidence="5 11">Homodimer.</text>
</comment>
<evidence type="ECO:0000256" key="2">
    <source>
        <dbReference type="ARBA" id="ARBA00001933"/>
    </source>
</evidence>
<gene>
    <name evidence="11" type="primary">glyA</name>
    <name evidence="14" type="ORF">FXF47_01480</name>
</gene>
<dbReference type="PANTHER" id="PTHR11680">
    <property type="entry name" value="SERINE HYDROXYMETHYLTRANSFERASE"/>
    <property type="match status" value="1"/>
</dbReference>
<keyword evidence="10 11" id="KW-0663">Pyridoxal phosphate</keyword>
<dbReference type="InterPro" id="IPR015422">
    <property type="entry name" value="PyrdxlP-dep_Trfase_small"/>
</dbReference>
<dbReference type="UniPathway" id="UPA00288">
    <property type="reaction ID" value="UER01023"/>
</dbReference>
<feature type="binding site" evidence="11">
    <location>
        <begin position="367"/>
        <end position="369"/>
    </location>
    <ligand>
        <name>(6S)-5,6,7,8-tetrahydrofolate</name>
        <dbReference type="ChEBI" id="CHEBI:57453"/>
    </ligand>
</feature>
<dbReference type="GO" id="GO:0019264">
    <property type="term" value="P:glycine biosynthetic process from serine"/>
    <property type="evidence" value="ECO:0007669"/>
    <property type="project" value="UniProtKB-UniRule"/>
</dbReference>
<dbReference type="SUPFAM" id="SSF53383">
    <property type="entry name" value="PLP-dependent transferases"/>
    <property type="match status" value="1"/>
</dbReference>
<name>A0A5D0ME48_9BACT</name>
<dbReference type="Pfam" id="PF00464">
    <property type="entry name" value="SHMT"/>
    <property type="match status" value="1"/>
</dbReference>
<dbReference type="HAMAP" id="MF_00051">
    <property type="entry name" value="SHMT"/>
    <property type="match status" value="1"/>
</dbReference>
<comment type="cofactor">
    <cofactor evidence="2 11 12">
        <name>pyridoxal 5'-phosphate</name>
        <dbReference type="ChEBI" id="CHEBI:597326"/>
    </cofactor>
</comment>
<evidence type="ECO:0000256" key="5">
    <source>
        <dbReference type="ARBA" id="ARBA00011738"/>
    </source>
</evidence>
<feature type="site" description="Plays an important role in substrate specificity" evidence="11">
    <location>
        <position position="242"/>
    </location>
</feature>
<dbReference type="InterPro" id="IPR001085">
    <property type="entry name" value="Ser_HO-MeTrfase"/>
</dbReference>
<sequence>MLQRSLKDTDRKIFDLIKKEAERQSYGLELIASENFVSDAVLEAAGSVMTNKYAEGYPYIRKKKAKNTRDYSRNGRYYGGCEVIDKVEKIAIDRAIKLFGADHANVQPHSGAQANMAVYFATVDPGDTVMGMKLPHGGHLSHGSPVNFSGKLYNIESYGVSKETEMLDYEQIREQAKEVDPKLIVVGASAYPRKIDFEPFADIAEEVGAYLLVDMAHIAGLIAAGLHPNPVPHADFVSTTTHKTLRGIRGGMVLCKKEHSKSLDFNVFPGTQGGPLEHIIAAKAVGFKEAMQDDFKEYQKQIINNAQALADKLQELGYRLVSGGTDNHLMLVDVLSSLDMTGKKAQNILGKAEITVNKNTIPFDTKSPFVTSGLRLGTPALTTRGMKEEEMKKVAVLIDKALRSEEDESVLNEVKNEVKELCDEFPLYQYKLEE</sequence>
<dbReference type="CDD" id="cd00378">
    <property type="entry name" value="SHMT"/>
    <property type="match status" value="1"/>
</dbReference>
<evidence type="ECO:0000313" key="15">
    <source>
        <dbReference type="Proteomes" id="UP000324143"/>
    </source>
</evidence>
<evidence type="ECO:0000256" key="7">
    <source>
        <dbReference type="ARBA" id="ARBA00022563"/>
    </source>
</evidence>
<dbReference type="EC" id="2.1.2.1" evidence="11"/>
<dbReference type="GO" id="GO:0032259">
    <property type="term" value="P:methylation"/>
    <property type="evidence" value="ECO:0007669"/>
    <property type="project" value="UniProtKB-KW"/>
</dbReference>
<feature type="binding site" evidence="11">
    <location>
        <position position="134"/>
    </location>
    <ligand>
        <name>(6S)-5,6,7,8-tetrahydrofolate</name>
        <dbReference type="ChEBI" id="CHEBI:57453"/>
    </ligand>
</feature>